<sequence>MAQDTRHCWSPEWACQICLLGEAYTEVITIRQDAISQLHVNDQVMMTFSMLTQHLEQAVNTCWGKHAKANKGKGVIWKYKWAIARPSWVSCNAAFPCASFWLNNELVVEPEPKEFKKEEAMRWGKSVAQKAYETEWSDWVTESWRNVREDMKVGMHLAYMSVLLFKDSPEQLG</sequence>
<organism evidence="1 2">
    <name type="scientific">Dacryopinax primogenitus (strain DJM 731)</name>
    <name type="common">Brown rot fungus</name>
    <dbReference type="NCBI Taxonomy" id="1858805"/>
    <lineage>
        <taxon>Eukaryota</taxon>
        <taxon>Fungi</taxon>
        <taxon>Dikarya</taxon>
        <taxon>Basidiomycota</taxon>
        <taxon>Agaricomycotina</taxon>
        <taxon>Dacrymycetes</taxon>
        <taxon>Dacrymycetales</taxon>
        <taxon>Dacrymycetaceae</taxon>
        <taxon>Dacryopinax</taxon>
    </lineage>
</organism>
<dbReference type="HOGENOM" id="CLU_1547531_0_0_1"/>
<reference evidence="1 2" key="1">
    <citation type="journal article" date="2012" name="Science">
        <title>The Paleozoic origin of enzymatic lignin decomposition reconstructed from 31 fungal genomes.</title>
        <authorList>
            <person name="Floudas D."/>
            <person name="Binder M."/>
            <person name="Riley R."/>
            <person name="Barry K."/>
            <person name="Blanchette R.A."/>
            <person name="Henrissat B."/>
            <person name="Martinez A.T."/>
            <person name="Otillar R."/>
            <person name="Spatafora J.W."/>
            <person name="Yadav J.S."/>
            <person name="Aerts A."/>
            <person name="Benoit I."/>
            <person name="Boyd A."/>
            <person name="Carlson A."/>
            <person name="Copeland A."/>
            <person name="Coutinho P.M."/>
            <person name="de Vries R.P."/>
            <person name="Ferreira P."/>
            <person name="Findley K."/>
            <person name="Foster B."/>
            <person name="Gaskell J."/>
            <person name="Glotzer D."/>
            <person name="Gorecki P."/>
            <person name="Heitman J."/>
            <person name="Hesse C."/>
            <person name="Hori C."/>
            <person name="Igarashi K."/>
            <person name="Jurgens J.A."/>
            <person name="Kallen N."/>
            <person name="Kersten P."/>
            <person name="Kohler A."/>
            <person name="Kuees U."/>
            <person name="Kumar T.K.A."/>
            <person name="Kuo A."/>
            <person name="LaButti K."/>
            <person name="Larrondo L.F."/>
            <person name="Lindquist E."/>
            <person name="Ling A."/>
            <person name="Lombard V."/>
            <person name="Lucas S."/>
            <person name="Lundell T."/>
            <person name="Martin R."/>
            <person name="McLaughlin D.J."/>
            <person name="Morgenstern I."/>
            <person name="Morin E."/>
            <person name="Murat C."/>
            <person name="Nagy L.G."/>
            <person name="Nolan M."/>
            <person name="Ohm R.A."/>
            <person name="Patyshakuliyeva A."/>
            <person name="Rokas A."/>
            <person name="Ruiz-Duenas F.J."/>
            <person name="Sabat G."/>
            <person name="Salamov A."/>
            <person name="Samejima M."/>
            <person name="Schmutz J."/>
            <person name="Slot J.C."/>
            <person name="St John F."/>
            <person name="Stenlid J."/>
            <person name="Sun H."/>
            <person name="Sun S."/>
            <person name="Syed K."/>
            <person name="Tsang A."/>
            <person name="Wiebenga A."/>
            <person name="Young D."/>
            <person name="Pisabarro A."/>
            <person name="Eastwood D.C."/>
            <person name="Martin F."/>
            <person name="Cullen D."/>
            <person name="Grigoriev I.V."/>
            <person name="Hibbett D.S."/>
        </authorList>
    </citation>
    <scope>NUCLEOTIDE SEQUENCE [LARGE SCALE GENOMIC DNA]</scope>
    <source>
        <strain evidence="1 2">DJM-731 SS1</strain>
    </source>
</reference>
<gene>
    <name evidence="1" type="ORF">DACRYDRAFT_18595</name>
</gene>
<name>M5FQC1_DACPD</name>
<keyword evidence="2" id="KW-1185">Reference proteome</keyword>
<evidence type="ECO:0000313" key="2">
    <source>
        <dbReference type="Proteomes" id="UP000030653"/>
    </source>
</evidence>
<dbReference type="GeneID" id="63686430"/>
<dbReference type="Proteomes" id="UP000030653">
    <property type="component" value="Unassembled WGS sequence"/>
</dbReference>
<accession>M5FQC1</accession>
<dbReference type="EMBL" id="JH795876">
    <property type="protein sequence ID" value="EJT97633.1"/>
    <property type="molecule type" value="Genomic_DNA"/>
</dbReference>
<evidence type="ECO:0000313" key="1">
    <source>
        <dbReference type="EMBL" id="EJT97633.1"/>
    </source>
</evidence>
<proteinExistence type="predicted"/>
<dbReference type="RefSeq" id="XP_040624531.1">
    <property type="nucleotide sequence ID" value="XM_040771368.1"/>
</dbReference>
<protein>
    <submittedName>
        <fullName evidence="1">Uncharacterized protein</fullName>
    </submittedName>
</protein>
<dbReference type="AlphaFoldDB" id="M5FQC1"/>